<evidence type="ECO:0000256" key="1">
    <source>
        <dbReference type="ARBA" id="ARBA00004606"/>
    </source>
</evidence>
<keyword evidence="3" id="KW-0808">Transferase</keyword>
<keyword evidence="2" id="KW-0328">Glycosyltransferase</keyword>
<gene>
    <name evidence="6" type="ORF">JKP88DRAFT_188305</name>
</gene>
<keyword evidence="4" id="KW-0472">Membrane</keyword>
<proteinExistence type="predicted"/>
<dbReference type="Pfam" id="PF02485">
    <property type="entry name" value="Branch"/>
    <property type="match status" value="1"/>
</dbReference>
<evidence type="ECO:0000256" key="5">
    <source>
        <dbReference type="ARBA" id="ARBA00023180"/>
    </source>
</evidence>
<evidence type="ECO:0000313" key="6">
    <source>
        <dbReference type="EMBL" id="KAG5178945.1"/>
    </source>
</evidence>
<dbReference type="GO" id="GO:0016757">
    <property type="term" value="F:glycosyltransferase activity"/>
    <property type="evidence" value="ECO:0007669"/>
    <property type="project" value="UniProtKB-KW"/>
</dbReference>
<keyword evidence="7" id="KW-1185">Reference proteome</keyword>
<evidence type="ECO:0000313" key="7">
    <source>
        <dbReference type="Proteomes" id="UP000664859"/>
    </source>
</evidence>
<comment type="caution">
    <text evidence="6">The sequence shown here is derived from an EMBL/GenBank/DDBJ whole genome shotgun (WGS) entry which is preliminary data.</text>
</comment>
<evidence type="ECO:0000256" key="2">
    <source>
        <dbReference type="ARBA" id="ARBA00022676"/>
    </source>
</evidence>
<dbReference type="EMBL" id="JAFCMP010000511">
    <property type="protein sequence ID" value="KAG5178945.1"/>
    <property type="molecule type" value="Genomic_DNA"/>
</dbReference>
<evidence type="ECO:0000256" key="3">
    <source>
        <dbReference type="ARBA" id="ARBA00022679"/>
    </source>
</evidence>
<dbReference type="PANTHER" id="PTHR31042:SF150">
    <property type="entry name" value="OS06G0661900 PROTEIN"/>
    <property type="match status" value="1"/>
</dbReference>
<sequence>MIIDSLPHEQIWRAWIAGPGSEDVDVRVWIHAKAPESVTSEWVRSRLLPHSHRPRWGSIEITRAMIDLLEEAVSDPEVGRIIYASESCIPLAPLAEAGFELWREENSWLNYHLEPTNGYDTLQKWGKMSVVIPKDTIAKADQWLCLARAHAEDIIRLPLEAQQDLWPLMKSVTASDEMYIATMLRILGELPGGSSSSSDAAADGAAAAADTHIVKRRMTWCNWAESSKSPLILTSFDPAGDSVTAATAERCIFGRKFAKDAVPLEAWQIYQEARLKDFETAMAAMDPAEKEKVLAFIAAGEKP</sequence>
<keyword evidence="5" id="KW-0325">Glycoprotein</keyword>
<dbReference type="AlphaFoldDB" id="A0A836CAA7"/>
<accession>A0A836CAA7</accession>
<evidence type="ECO:0000256" key="4">
    <source>
        <dbReference type="ARBA" id="ARBA00023136"/>
    </source>
</evidence>
<dbReference type="PANTHER" id="PTHR31042">
    <property type="entry name" value="CORE-2/I-BRANCHING BETA-1,6-N-ACETYLGLUCOSAMINYLTRANSFERASE FAMILY PROTEIN-RELATED"/>
    <property type="match status" value="1"/>
</dbReference>
<feature type="non-terminal residue" evidence="6">
    <location>
        <position position="303"/>
    </location>
</feature>
<dbReference type="GO" id="GO:0016020">
    <property type="term" value="C:membrane"/>
    <property type="evidence" value="ECO:0007669"/>
    <property type="project" value="UniProtKB-SubCell"/>
</dbReference>
<comment type="subcellular location">
    <subcellularLocation>
        <location evidence="1">Membrane</location>
        <topology evidence="1">Single-pass type II membrane protein</topology>
    </subcellularLocation>
</comment>
<name>A0A836CAA7_9STRA</name>
<protein>
    <submittedName>
        <fullName evidence="6">Uncharacterized protein</fullName>
    </submittedName>
</protein>
<organism evidence="6 7">
    <name type="scientific">Tribonema minus</name>
    <dbReference type="NCBI Taxonomy" id="303371"/>
    <lineage>
        <taxon>Eukaryota</taxon>
        <taxon>Sar</taxon>
        <taxon>Stramenopiles</taxon>
        <taxon>Ochrophyta</taxon>
        <taxon>PX clade</taxon>
        <taxon>Xanthophyceae</taxon>
        <taxon>Tribonematales</taxon>
        <taxon>Tribonemataceae</taxon>
        <taxon>Tribonema</taxon>
    </lineage>
</organism>
<dbReference type="Proteomes" id="UP000664859">
    <property type="component" value="Unassembled WGS sequence"/>
</dbReference>
<reference evidence="6" key="1">
    <citation type="submission" date="2021-02" db="EMBL/GenBank/DDBJ databases">
        <title>First Annotated Genome of the Yellow-green Alga Tribonema minus.</title>
        <authorList>
            <person name="Mahan K.M."/>
        </authorList>
    </citation>
    <scope>NUCLEOTIDE SEQUENCE</scope>
    <source>
        <strain evidence="6">UTEX B ZZ1240</strain>
    </source>
</reference>
<dbReference type="InterPro" id="IPR044174">
    <property type="entry name" value="BC10-like"/>
</dbReference>
<dbReference type="OrthoDB" id="191334at2759"/>
<dbReference type="InterPro" id="IPR003406">
    <property type="entry name" value="Glyco_trans_14"/>
</dbReference>